<dbReference type="RefSeq" id="WP_065180176.1">
    <property type="nucleotide sequence ID" value="NZ_LYXA01000004.1"/>
</dbReference>
<evidence type="ECO:0000313" key="2">
    <source>
        <dbReference type="Proteomes" id="UP000093903"/>
    </source>
</evidence>
<gene>
    <name evidence="1" type="ORF">A9P98_17945</name>
</gene>
<protein>
    <submittedName>
        <fullName evidence="1">Uncharacterized protein</fullName>
    </submittedName>
</protein>
<accession>A0A853M5X5</accession>
<reference evidence="1 2" key="1">
    <citation type="submission" date="2016-05" db="EMBL/GenBank/DDBJ databases">
        <title>First complete genome of the cyanobacterium Cylindrospermopsis raciborskii CS505, containing a circular chromosome and a single extrachromosomal element.</title>
        <authorList>
            <person name="Fuentes J."/>
            <person name="Tamames J."/>
            <person name="Allen E."/>
            <person name="Plominski A."/>
            <person name="Vasquez M."/>
        </authorList>
    </citation>
    <scope>NUCLEOTIDE SEQUENCE [LARGE SCALE GENOMIC DNA]</scope>
    <source>
        <strain evidence="1 2">CS505</strain>
    </source>
</reference>
<comment type="caution">
    <text evidence="1">The sequence shown here is derived from an EMBL/GenBank/DDBJ whole genome shotgun (WGS) entry which is preliminary data.</text>
</comment>
<organism evidence="1 2">
    <name type="scientific">Cylindrospermopsis raciborskii CS-505</name>
    <dbReference type="NCBI Taxonomy" id="533240"/>
    <lineage>
        <taxon>Bacteria</taxon>
        <taxon>Bacillati</taxon>
        <taxon>Cyanobacteriota</taxon>
        <taxon>Cyanophyceae</taxon>
        <taxon>Nostocales</taxon>
        <taxon>Aphanizomenonaceae</taxon>
        <taxon>Cylindrospermopsis</taxon>
    </lineage>
</organism>
<proteinExistence type="predicted"/>
<name>A0A853M5X5_9CYAN</name>
<dbReference type="AlphaFoldDB" id="A0A853M5X5"/>
<sequence>MKKRQQPKAAELAKTLQRYFSEQEQEQILQVLASTERHERFNTLLWVNGFQDIIEQRKQLIERITAEQQGKSIGKA</sequence>
<evidence type="ECO:0000313" key="1">
    <source>
        <dbReference type="EMBL" id="OBU74760.1"/>
    </source>
</evidence>
<dbReference type="EMBL" id="LYXA01000004">
    <property type="protein sequence ID" value="OBU74760.1"/>
    <property type="molecule type" value="Genomic_DNA"/>
</dbReference>
<dbReference type="Proteomes" id="UP000093903">
    <property type="component" value="Unassembled WGS sequence"/>
</dbReference>